<reference evidence="1" key="2">
    <citation type="submission" date="2022-01" db="EMBL/GenBank/DDBJ databases">
        <authorList>
            <person name="Yamashiro T."/>
            <person name="Shiraishi A."/>
            <person name="Satake H."/>
            <person name="Nakayama K."/>
        </authorList>
    </citation>
    <scope>NUCLEOTIDE SEQUENCE</scope>
</reference>
<keyword evidence="2" id="KW-1185">Reference proteome</keyword>
<accession>A0ABQ4ZRJ3</accession>
<dbReference type="Proteomes" id="UP001151760">
    <property type="component" value="Unassembled WGS sequence"/>
</dbReference>
<comment type="caution">
    <text evidence="1">The sequence shown here is derived from an EMBL/GenBank/DDBJ whole genome shotgun (WGS) entry which is preliminary data.</text>
</comment>
<reference evidence="1" key="1">
    <citation type="journal article" date="2022" name="Int. J. Mol. Sci.">
        <title>Draft Genome of Tanacetum Coccineum: Genomic Comparison of Closely Related Tanacetum-Family Plants.</title>
        <authorList>
            <person name="Yamashiro T."/>
            <person name="Shiraishi A."/>
            <person name="Nakayama K."/>
            <person name="Satake H."/>
        </authorList>
    </citation>
    <scope>NUCLEOTIDE SEQUENCE</scope>
</reference>
<protein>
    <submittedName>
        <fullName evidence="1">Reverse transcriptase domain-containing protein</fullName>
    </submittedName>
</protein>
<keyword evidence="1" id="KW-0548">Nucleotidyltransferase</keyword>
<keyword evidence="1" id="KW-0695">RNA-directed DNA polymerase</keyword>
<sequence length="312" mass="35200">MPDEYAPHGARFELRKGIHYRRFVPHNHASNASDLSADLCLTPRFMRVLAVSTQDHESVDSKSITVWYYWPTMHRDARELIRKEMNVPSTKTTPAPTTTGLTPIHLHGLSTSGVSIICWSPSLLAAGGLKFLTGHRHFTNGLRRKRSPQSQGIRNLSTCHFGHNAQRHKVSTGDTPFSLVYGTEAVIPAEIGMPTIRTAEVNIATNDDERRIDLDILEERREQAAIREEKAKLKMKGYYDAKVRGVSFRPGDFVYRANDASHAEDTGKLGPKWEGPYEVTEALGKGAYKLRDMDGRELPRTWNICNLKKCYL</sequence>
<evidence type="ECO:0000313" key="1">
    <source>
        <dbReference type="EMBL" id="GJS91443.1"/>
    </source>
</evidence>
<keyword evidence="1" id="KW-0808">Transferase</keyword>
<dbReference type="GO" id="GO:0003964">
    <property type="term" value="F:RNA-directed DNA polymerase activity"/>
    <property type="evidence" value="ECO:0007669"/>
    <property type="project" value="UniProtKB-KW"/>
</dbReference>
<dbReference type="PANTHER" id="PTHR48475:SF2">
    <property type="entry name" value="RIBONUCLEASE H"/>
    <property type="match status" value="1"/>
</dbReference>
<name>A0ABQ4ZRJ3_9ASTR</name>
<dbReference type="EMBL" id="BQNB010011505">
    <property type="protein sequence ID" value="GJS91443.1"/>
    <property type="molecule type" value="Genomic_DNA"/>
</dbReference>
<evidence type="ECO:0000313" key="2">
    <source>
        <dbReference type="Proteomes" id="UP001151760"/>
    </source>
</evidence>
<gene>
    <name evidence="1" type="ORF">Tco_0774079</name>
</gene>
<proteinExistence type="predicted"/>
<organism evidence="1 2">
    <name type="scientific">Tanacetum coccineum</name>
    <dbReference type="NCBI Taxonomy" id="301880"/>
    <lineage>
        <taxon>Eukaryota</taxon>
        <taxon>Viridiplantae</taxon>
        <taxon>Streptophyta</taxon>
        <taxon>Embryophyta</taxon>
        <taxon>Tracheophyta</taxon>
        <taxon>Spermatophyta</taxon>
        <taxon>Magnoliopsida</taxon>
        <taxon>eudicotyledons</taxon>
        <taxon>Gunneridae</taxon>
        <taxon>Pentapetalae</taxon>
        <taxon>asterids</taxon>
        <taxon>campanulids</taxon>
        <taxon>Asterales</taxon>
        <taxon>Asteraceae</taxon>
        <taxon>Asteroideae</taxon>
        <taxon>Anthemideae</taxon>
        <taxon>Anthemidinae</taxon>
        <taxon>Tanacetum</taxon>
    </lineage>
</organism>
<dbReference type="PANTHER" id="PTHR48475">
    <property type="entry name" value="RIBONUCLEASE H"/>
    <property type="match status" value="1"/>
</dbReference>